<reference evidence="1" key="2">
    <citation type="submission" date="2020-11" db="EMBL/GenBank/DDBJ databases">
        <authorList>
            <person name="McCartney M.A."/>
            <person name="Auch B."/>
            <person name="Kono T."/>
            <person name="Mallez S."/>
            <person name="Becker A."/>
            <person name="Gohl D.M."/>
            <person name="Silverstein K.A.T."/>
            <person name="Koren S."/>
            <person name="Bechman K.B."/>
            <person name="Herman A."/>
            <person name="Abrahante J.E."/>
            <person name="Garbe J."/>
        </authorList>
    </citation>
    <scope>NUCLEOTIDE SEQUENCE</scope>
    <source>
        <strain evidence="1">Duluth1</strain>
        <tissue evidence="1">Whole animal</tissue>
    </source>
</reference>
<sequence length="51" mass="5863">MGFFIVTFTVDIYSPKHRTGRLSFLLYCLRNSPACSASSFLFLQCFVEYGK</sequence>
<evidence type="ECO:0000313" key="2">
    <source>
        <dbReference type="Proteomes" id="UP000828390"/>
    </source>
</evidence>
<dbReference type="AlphaFoldDB" id="A0A9D4EKH5"/>
<dbReference type="Proteomes" id="UP000828390">
    <property type="component" value="Unassembled WGS sequence"/>
</dbReference>
<protein>
    <submittedName>
        <fullName evidence="1">Uncharacterized protein</fullName>
    </submittedName>
</protein>
<keyword evidence="2" id="KW-1185">Reference proteome</keyword>
<reference evidence="1" key="1">
    <citation type="journal article" date="2019" name="bioRxiv">
        <title>The Genome of the Zebra Mussel, Dreissena polymorpha: A Resource for Invasive Species Research.</title>
        <authorList>
            <person name="McCartney M.A."/>
            <person name="Auch B."/>
            <person name="Kono T."/>
            <person name="Mallez S."/>
            <person name="Zhang Y."/>
            <person name="Obille A."/>
            <person name="Becker A."/>
            <person name="Abrahante J.E."/>
            <person name="Garbe J."/>
            <person name="Badalamenti J.P."/>
            <person name="Herman A."/>
            <person name="Mangelson H."/>
            <person name="Liachko I."/>
            <person name="Sullivan S."/>
            <person name="Sone E.D."/>
            <person name="Koren S."/>
            <person name="Silverstein K.A.T."/>
            <person name="Beckman K.B."/>
            <person name="Gohl D.M."/>
        </authorList>
    </citation>
    <scope>NUCLEOTIDE SEQUENCE</scope>
    <source>
        <strain evidence="1">Duluth1</strain>
        <tissue evidence="1">Whole animal</tissue>
    </source>
</reference>
<comment type="caution">
    <text evidence="1">The sequence shown here is derived from an EMBL/GenBank/DDBJ whole genome shotgun (WGS) entry which is preliminary data.</text>
</comment>
<name>A0A9D4EKH5_DREPO</name>
<dbReference type="EMBL" id="JAIWYP010000008">
    <property type="protein sequence ID" value="KAH3781306.1"/>
    <property type="molecule type" value="Genomic_DNA"/>
</dbReference>
<proteinExistence type="predicted"/>
<evidence type="ECO:0000313" key="1">
    <source>
        <dbReference type="EMBL" id="KAH3781306.1"/>
    </source>
</evidence>
<accession>A0A9D4EKH5</accession>
<organism evidence="1 2">
    <name type="scientific">Dreissena polymorpha</name>
    <name type="common">Zebra mussel</name>
    <name type="synonym">Mytilus polymorpha</name>
    <dbReference type="NCBI Taxonomy" id="45954"/>
    <lineage>
        <taxon>Eukaryota</taxon>
        <taxon>Metazoa</taxon>
        <taxon>Spiralia</taxon>
        <taxon>Lophotrochozoa</taxon>
        <taxon>Mollusca</taxon>
        <taxon>Bivalvia</taxon>
        <taxon>Autobranchia</taxon>
        <taxon>Heteroconchia</taxon>
        <taxon>Euheterodonta</taxon>
        <taxon>Imparidentia</taxon>
        <taxon>Neoheterodontei</taxon>
        <taxon>Myida</taxon>
        <taxon>Dreissenoidea</taxon>
        <taxon>Dreissenidae</taxon>
        <taxon>Dreissena</taxon>
    </lineage>
</organism>
<gene>
    <name evidence="1" type="ORF">DPMN_159133</name>
</gene>